<feature type="region of interest" description="Disordered" evidence="1">
    <location>
        <begin position="13"/>
        <end position="88"/>
    </location>
</feature>
<sequence length="402" mass="43955">MRFSALLARLDLEGCRPPPRAPAGAGRAGPAGAGRDSVARGRARRAGHREASRRGAPHAGKGKVVRQGYRRRPAQDGDADAAAAAREPCERRADAPWLGYAFVTFRDGAEAAEALALLDGRAAEGWTIRAQWAEEQHQGGPKKGRRLGARLAAGHDPPLGEQLFPAALHGAELAAALERHQRAAGVAVAPGSEPWVVAEAAKAFYRRHPRAETRVAGQPIPAALLLPLLAELRRTRWPPTHHRSGMQAEQYLVLFRGKRNDGFEALMELLAVLLEWADPAYGCNRIAVTKDFQGSPHIDGSDVTFQYAASLGDFEGGGELCVEGDQPEQVFVVDTRNRMARIDGRYVHWVRGYGGEERYSVIFFATNPGCATERTSPFHADFVPFGSPEERQARTRKRTFWR</sequence>
<feature type="compositionally biased region" description="Basic residues" evidence="1">
    <location>
        <begin position="60"/>
        <end position="72"/>
    </location>
</feature>
<gene>
    <name evidence="2" type="ORF">PCOR1329_LOCUS25098</name>
</gene>
<accession>A0ABN9S122</accession>
<name>A0ABN9S122_9DINO</name>
<evidence type="ECO:0000256" key="1">
    <source>
        <dbReference type="SAM" id="MobiDB-lite"/>
    </source>
</evidence>
<dbReference type="SUPFAM" id="SSF54928">
    <property type="entry name" value="RNA-binding domain, RBD"/>
    <property type="match status" value="1"/>
</dbReference>
<organism evidence="2 3">
    <name type="scientific">Prorocentrum cordatum</name>
    <dbReference type="NCBI Taxonomy" id="2364126"/>
    <lineage>
        <taxon>Eukaryota</taxon>
        <taxon>Sar</taxon>
        <taxon>Alveolata</taxon>
        <taxon>Dinophyceae</taxon>
        <taxon>Prorocentrales</taxon>
        <taxon>Prorocentraceae</taxon>
        <taxon>Prorocentrum</taxon>
    </lineage>
</organism>
<evidence type="ECO:0008006" key="4">
    <source>
        <dbReference type="Google" id="ProtNLM"/>
    </source>
</evidence>
<dbReference type="Proteomes" id="UP001189429">
    <property type="component" value="Unassembled WGS sequence"/>
</dbReference>
<comment type="caution">
    <text evidence="2">The sequence shown here is derived from an EMBL/GenBank/DDBJ whole genome shotgun (WGS) entry which is preliminary data.</text>
</comment>
<proteinExistence type="predicted"/>
<keyword evidence="3" id="KW-1185">Reference proteome</keyword>
<dbReference type="InterPro" id="IPR012677">
    <property type="entry name" value="Nucleotide-bd_a/b_plait_sf"/>
</dbReference>
<reference evidence="2" key="1">
    <citation type="submission" date="2023-10" db="EMBL/GenBank/DDBJ databases">
        <authorList>
            <person name="Chen Y."/>
            <person name="Shah S."/>
            <person name="Dougan E. K."/>
            <person name="Thang M."/>
            <person name="Chan C."/>
        </authorList>
    </citation>
    <scope>NUCLEOTIDE SEQUENCE [LARGE SCALE GENOMIC DNA]</scope>
</reference>
<dbReference type="EMBL" id="CAUYUJ010008735">
    <property type="protein sequence ID" value="CAK0824799.1"/>
    <property type="molecule type" value="Genomic_DNA"/>
</dbReference>
<dbReference type="Gene3D" id="3.30.70.330">
    <property type="match status" value="1"/>
</dbReference>
<dbReference type="InterPro" id="IPR035979">
    <property type="entry name" value="RBD_domain_sf"/>
</dbReference>
<protein>
    <recommendedName>
        <fullName evidence="4">Fe2OG dioxygenase domain-containing protein</fullName>
    </recommendedName>
</protein>
<evidence type="ECO:0000313" key="3">
    <source>
        <dbReference type="Proteomes" id="UP001189429"/>
    </source>
</evidence>
<evidence type="ECO:0000313" key="2">
    <source>
        <dbReference type="EMBL" id="CAK0824799.1"/>
    </source>
</evidence>